<keyword evidence="2" id="KW-1185">Reference proteome</keyword>
<evidence type="ECO:0000313" key="1">
    <source>
        <dbReference type="EMBL" id="KAF2475351.1"/>
    </source>
</evidence>
<organism evidence="1 2">
    <name type="scientific">Lindgomyces ingoldianus</name>
    <dbReference type="NCBI Taxonomy" id="673940"/>
    <lineage>
        <taxon>Eukaryota</taxon>
        <taxon>Fungi</taxon>
        <taxon>Dikarya</taxon>
        <taxon>Ascomycota</taxon>
        <taxon>Pezizomycotina</taxon>
        <taxon>Dothideomycetes</taxon>
        <taxon>Pleosporomycetidae</taxon>
        <taxon>Pleosporales</taxon>
        <taxon>Lindgomycetaceae</taxon>
        <taxon>Lindgomyces</taxon>
    </lineage>
</organism>
<proteinExistence type="predicted"/>
<gene>
    <name evidence="1" type="ORF">BDR25DRAFT_279393</name>
</gene>
<sequence>MDRPGSSVPAWRRLGLKLRTTDQSGDAVPESNVPKSVGKQPEDSGGSSSGRNGVLSETHSGHGPTQNGKPSRLGKRKTQDRPAEGHGHAFKKSKKSEGHEQHNGGPARTVVTTSRKKHEDPNPRPNPALATEIQHPQGDPNYRKKKGQRISHKQPRQKSPSPREISPGDDVAVLRVSTENGFSASLPPEGIQALLTTPRALIKSHKLLGTSPPSSDRRKSVTFTPDTKTADGNSATTLFKKWVSEQGNASAEFSPAEVALFIPPPKAAEKETKNKRRKKTSSPKLIDSQGKVSHARQPAITPPIPSESASKGGKAGVESKSGSLTSRSKKKDPSVYLDYLLQYHNHRENWKFNKTRQNDVLDNALNIFRIREEHSAALLQYIEGLQGAGVISRLTEQCKMRLKELDEEDRKAMGTMDNAEDRKAAKYEALQARLAQEKKRRRTQEDIQGLAESENPDGYIRRLKRHRAEALLVTLSRTAPLHPIPATKASTLSQYLAPTDADSIITRRPSRKRKSRTEISSDDDSSTISSSSDEQSSSDNDESEDDDSNSSEPSDDARDSSDAEEDSDEESSSTSTASVKSTSNGNSEDDESDSRSSSSSSDSE</sequence>
<accession>A0ACB6R847</accession>
<reference evidence="1" key="1">
    <citation type="journal article" date="2020" name="Stud. Mycol.">
        <title>101 Dothideomycetes genomes: a test case for predicting lifestyles and emergence of pathogens.</title>
        <authorList>
            <person name="Haridas S."/>
            <person name="Albert R."/>
            <person name="Binder M."/>
            <person name="Bloem J."/>
            <person name="Labutti K."/>
            <person name="Salamov A."/>
            <person name="Andreopoulos B."/>
            <person name="Baker S."/>
            <person name="Barry K."/>
            <person name="Bills G."/>
            <person name="Bluhm B."/>
            <person name="Cannon C."/>
            <person name="Castanera R."/>
            <person name="Culley D."/>
            <person name="Daum C."/>
            <person name="Ezra D."/>
            <person name="Gonzalez J."/>
            <person name="Henrissat B."/>
            <person name="Kuo A."/>
            <person name="Liang C."/>
            <person name="Lipzen A."/>
            <person name="Lutzoni F."/>
            <person name="Magnuson J."/>
            <person name="Mondo S."/>
            <person name="Nolan M."/>
            <person name="Ohm R."/>
            <person name="Pangilinan J."/>
            <person name="Park H.-J."/>
            <person name="Ramirez L."/>
            <person name="Alfaro M."/>
            <person name="Sun H."/>
            <person name="Tritt A."/>
            <person name="Yoshinaga Y."/>
            <person name="Zwiers L.-H."/>
            <person name="Turgeon B."/>
            <person name="Goodwin S."/>
            <person name="Spatafora J."/>
            <person name="Crous P."/>
            <person name="Grigoriev I."/>
        </authorList>
    </citation>
    <scope>NUCLEOTIDE SEQUENCE</scope>
    <source>
        <strain evidence="1">ATCC 200398</strain>
    </source>
</reference>
<comment type="caution">
    <text evidence="1">The sequence shown here is derived from an EMBL/GenBank/DDBJ whole genome shotgun (WGS) entry which is preliminary data.</text>
</comment>
<name>A0ACB6R847_9PLEO</name>
<dbReference type="Proteomes" id="UP000799755">
    <property type="component" value="Unassembled WGS sequence"/>
</dbReference>
<dbReference type="EMBL" id="MU003496">
    <property type="protein sequence ID" value="KAF2475351.1"/>
    <property type="molecule type" value="Genomic_DNA"/>
</dbReference>
<evidence type="ECO:0000313" key="2">
    <source>
        <dbReference type="Proteomes" id="UP000799755"/>
    </source>
</evidence>
<protein>
    <submittedName>
        <fullName evidence="1">Uncharacterized protein</fullName>
    </submittedName>
</protein>